<proteinExistence type="predicted"/>
<evidence type="ECO:0000313" key="2">
    <source>
        <dbReference type="Proteomes" id="UP000504637"/>
    </source>
</evidence>
<keyword evidence="1" id="KW-1133">Transmembrane helix</keyword>
<reference evidence="3" key="2">
    <citation type="submission" date="2020-04" db="EMBL/GenBank/DDBJ databases">
        <authorList>
            <consortium name="NCBI Genome Project"/>
        </authorList>
    </citation>
    <scope>NUCLEOTIDE SEQUENCE</scope>
    <source>
        <strain evidence="3">CBS 342.82</strain>
    </source>
</reference>
<dbReference type="AlphaFoldDB" id="A0A6J3ME47"/>
<feature type="transmembrane region" description="Helical" evidence="1">
    <location>
        <begin position="69"/>
        <end position="90"/>
    </location>
</feature>
<dbReference type="Proteomes" id="UP000504637">
    <property type="component" value="Unplaced"/>
</dbReference>
<dbReference type="RefSeq" id="XP_033463184.1">
    <property type="nucleotide sequence ID" value="XM_033602148.1"/>
</dbReference>
<evidence type="ECO:0000313" key="3">
    <source>
        <dbReference type="RefSeq" id="XP_033463184.1"/>
    </source>
</evidence>
<reference evidence="3" key="3">
    <citation type="submission" date="2025-08" db="UniProtKB">
        <authorList>
            <consortium name="RefSeq"/>
        </authorList>
    </citation>
    <scope>IDENTIFICATION</scope>
    <source>
        <strain evidence="3">CBS 342.82</strain>
    </source>
</reference>
<gene>
    <name evidence="3" type="ORF">K489DRAFT_331880</name>
</gene>
<feature type="transmembrane region" description="Helical" evidence="1">
    <location>
        <begin position="26"/>
        <end position="49"/>
    </location>
</feature>
<sequence length="99" mass="11469">MCRSEYHRCAHATLTCYARGQIGHRLLFAMSHATYSGSLSLADVWLFRIAPSYAMFSRINQLQGPRPDFTRMSILALISCPILSTFISLWSKWRWERVL</sequence>
<dbReference type="GeneID" id="54359948"/>
<dbReference type="OrthoDB" id="435520at2759"/>
<name>A0A6J3ME47_9PEZI</name>
<keyword evidence="2" id="KW-1185">Reference proteome</keyword>
<accession>A0A6J3ME47</accession>
<protein>
    <submittedName>
        <fullName evidence="3">Uncharacterized protein</fullName>
    </submittedName>
</protein>
<organism evidence="3">
    <name type="scientific">Dissoconium aciculare CBS 342.82</name>
    <dbReference type="NCBI Taxonomy" id="1314786"/>
    <lineage>
        <taxon>Eukaryota</taxon>
        <taxon>Fungi</taxon>
        <taxon>Dikarya</taxon>
        <taxon>Ascomycota</taxon>
        <taxon>Pezizomycotina</taxon>
        <taxon>Dothideomycetes</taxon>
        <taxon>Dothideomycetidae</taxon>
        <taxon>Mycosphaerellales</taxon>
        <taxon>Dissoconiaceae</taxon>
        <taxon>Dissoconium</taxon>
    </lineage>
</organism>
<keyword evidence="1" id="KW-0472">Membrane</keyword>
<evidence type="ECO:0000256" key="1">
    <source>
        <dbReference type="SAM" id="Phobius"/>
    </source>
</evidence>
<keyword evidence="1" id="KW-0812">Transmembrane</keyword>
<reference evidence="3" key="1">
    <citation type="submission" date="2020-01" db="EMBL/GenBank/DDBJ databases">
        <authorList>
            <consortium name="DOE Joint Genome Institute"/>
            <person name="Haridas S."/>
            <person name="Albert R."/>
            <person name="Binder M."/>
            <person name="Bloem J."/>
            <person name="Labutti K."/>
            <person name="Salamov A."/>
            <person name="Andreopoulos B."/>
            <person name="Baker S.E."/>
            <person name="Barry K."/>
            <person name="Bills G."/>
            <person name="Bluhm B.H."/>
            <person name="Cannon C."/>
            <person name="Castanera R."/>
            <person name="Culley D.E."/>
            <person name="Daum C."/>
            <person name="Ezra D."/>
            <person name="Gonzalez J.B."/>
            <person name="Henrissat B."/>
            <person name="Kuo A."/>
            <person name="Liang C."/>
            <person name="Lipzen A."/>
            <person name="Lutzoni F."/>
            <person name="Magnuson J."/>
            <person name="Mondo S."/>
            <person name="Nolan M."/>
            <person name="Ohm R."/>
            <person name="Pangilinan J."/>
            <person name="Park H.-J."/>
            <person name="Ramirez L."/>
            <person name="Alfaro M."/>
            <person name="Sun H."/>
            <person name="Tritt A."/>
            <person name="Yoshinaga Y."/>
            <person name="Zwiers L.-H."/>
            <person name="Turgeon B.G."/>
            <person name="Goodwin S.B."/>
            <person name="Spatafora J.W."/>
            <person name="Crous P.W."/>
            <person name="Grigoriev I.V."/>
        </authorList>
    </citation>
    <scope>NUCLEOTIDE SEQUENCE</scope>
    <source>
        <strain evidence="3">CBS 342.82</strain>
    </source>
</reference>